<dbReference type="Proteomes" id="UP000186817">
    <property type="component" value="Unassembled WGS sequence"/>
</dbReference>
<proteinExistence type="predicted"/>
<accession>A0A1Q9CHH0</accession>
<sequence>MKLRLARDVEVHESIRQEEGQYERRWWQNFAEVVTGKEEASAGERCADTGSSYDLRQTAEPVCRSLGTPPSGSEGDSSMEDRPATPDN</sequence>
<feature type="compositionally biased region" description="Basic and acidic residues" evidence="1">
    <location>
        <begin position="79"/>
        <end position="88"/>
    </location>
</feature>
<gene>
    <name evidence="2" type="ORF">AK812_SmicGene36961</name>
</gene>
<dbReference type="EMBL" id="LSRX01001198">
    <property type="protein sequence ID" value="OLP82382.1"/>
    <property type="molecule type" value="Genomic_DNA"/>
</dbReference>
<keyword evidence="3" id="KW-1185">Reference proteome</keyword>
<comment type="caution">
    <text evidence="2">The sequence shown here is derived from an EMBL/GenBank/DDBJ whole genome shotgun (WGS) entry which is preliminary data.</text>
</comment>
<evidence type="ECO:0000313" key="3">
    <source>
        <dbReference type="Proteomes" id="UP000186817"/>
    </source>
</evidence>
<organism evidence="2 3">
    <name type="scientific">Symbiodinium microadriaticum</name>
    <name type="common">Dinoflagellate</name>
    <name type="synonym">Zooxanthella microadriatica</name>
    <dbReference type="NCBI Taxonomy" id="2951"/>
    <lineage>
        <taxon>Eukaryota</taxon>
        <taxon>Sar</taxon>
        <taxon>Alveolata</taxon>
        <taxon>Dinophyceae</taxon>
        <taxon>Suessiales</taxon>
        <taxon>Symbiodiniaceae</taxon>
        <taxon>Symbiodinium</taxon>
    </lineage>
</organism>
<name>A0A1Q9CHH0_SYMMI</name>
<protein>
    <submittedName>
        <fullName evidence="2">Uncharacterized protein</fullName>
    </submittedName>
</protein>
<feature type="region of interest" description="Disordered" evidence="1">
    <location>
        <begin position="38"/>
        <end position="88"/>
    </location>
</feature>
<reference evidence="2 3" key="1">
    <citation type="submission" date="2016-02" db="EMBL/GenBank/DDBJ databases">
        <title>Genome analysis of coral dinoflagellate symbionts highlights evolutionary adaptations to a symbiotic lifestyle.</title>
        <authorList>
            <person name="Aranda M."/>
            <person name="Li Y."/>
            <person name="Liew Y.J."/>
            <person name="Baumgarten S."/>
            <person name="Simakov O."/>
            <person name="Wilson M."/>
            <person name="Piel J."/>
            <person name="Ashoor H."/>
            <person name="Bougouffa S."/>
            <person name="Bajic V.B."/>
            <person name="Ryu T."/>
            <person name="Ravasi T."/>
            <person name="Bayer T."/>
            <person name="Micklem G."/>
            <person name="Kim H."/>
            <person name="Bhak J."/>
            <person name="Lajeunesse T.C."/>
            <person name="Voolstra C.R."/>
        </authorList>
    </citation>
    <scope>NUCLEOTIDE SEQUENCE [LARGE SCALE GENOMIC DNA]</scope>
    <source>
        <strain evidence="2 3">CCMP2467</strain>
    </source>
</reference>
<evidence type="ECO:0000256" key="1">
    <source>
        <dbReference type="SAM" id="MobiDB-lite"/>
    </source>
</evidence>
<evidence type="ECO:0000313" key="2">
    <source>
        <dbReference type="EMBL" id="OLP82382.1"/>
    </source>
</evidence>
<dbReference type="AlphaFoldDB" id="A0A1Q9CHH0"/>
<feature type="compositionally biased region" description="Basic and acidic residues" evidence="1">
    <location>
        <begin position="38"/>
        <end position="47"/>
    </location>
</feature>